<dbReference type="STRING" id="1249627.D779_1400"/>
<evidence type="ECO:0000256" key="2">
    <source>
        <dbReference type="ARBA" id="ARBA00012282"/>
    </source>
</evidence>
<dbReference type="PROSITE" id="PS50110">
    <property type="entry name" value="RESPONSE_REGULATORY"/>
    <property type="match status" value="2"/>
</dbReference>
<keyword evidence="5" id="KW-0597">Phosphoprotein</keyword>
<dbReference type="SUPFAM" id="SSF141868">
    <property type="entry name" value="EAL domain-like"/>
    <property type="match status" value="1"/>
</dbReference>
<keyword evidence="3" id="KW-0973">c-di-GMP</keyword>
<dbReference type="Pfam" id="PF00563">
    <property type="entry name" value="EAL"/>
    <property type="match status" value="1"/>
</dbReference>
<feature type="domain" description="PAS" evidence="7">
    <location>
        <begin position="541"/>
        <end position="583"/>
    </location>
</feature>
<feature type="domain" description="Response regulatory" evidence="6">
    <location>
        <begin position="2"/>
        <end position="119"/>
    </location>
</feature>
<dbReference type="SUPFAM" id="SSF55073">
    <property type="entry name" value="Nucleotide cyclase"/>
    <property type="match status" value="1"/>
</dbReference>
<dbReference type="SMART" id="SM00091">
    <property type="entry name" value="PAS"/>
    <property type="match status" value="2"/>
</dbReference>
<dbReference type="CDD" id="cd00130">
    <property type="entry name" value="PAS"/>
    <property type="match status" value="1"/>
</dbReference>
<dbReference type="Gene3D" id="3.20.20.450">
    <property type="entry name" value="EAL domain"/>
    <property type="match status" value="1"/>
</dbReference>
<dbReference type="SMART" id="SM00052">
    <property type="entry name" value="EAL"/>
    <property type="match status" value="1"/>
</dbReference>
<dbReference type="Pfam" id="PF00072">
    <property type="entry name" value="Response_reg"/>
    <property type="match status" value="2"/>
</dbReference>
<dbReference type="GO" id="GO:0071111">
    <property type="term" value="F:cyclic-guanylate-specific phosphodiesterase activity"/>
    <property type="evidence" value="ECO:0007669"/>
    <property type="project" value="UniProtKB-EC"/>
</dbReference>
<dbReference type="PROSITE" id="PS50887">
    <property type="entry name" value="GGDEF"/>
    <property type="match status" value="1"/>
</dbReference>
<dbReference type="Pfam" id="PF08447">
    <property type="entry name" value="PAS_3"/>
    <property type="match status" value="1"/>
</dbReference>
<evidence type="ECO:0000259" key="10">
    <source>
        <dbReference type="PROSITE" id="PS50887"/>
    </source>
</evidence>
<dbReference type="InterPro" id="IPR000014">
    <property type="entry name" value="PAS"/>
</dbReference>
<evidence type="ECO:0000313" key="11">
    <source>
        <dbReference type="EMBL" id="EXJ15436.1"/>
    </source>
</evidence>
<dbReference type="AlphaFoldDB" id="W9VEM8"/>
<dbReference type="SUPFAM" id="SSF52172">
    <property type="entry name" value="CheY-like"/>
    <property type="match status" value="2"/>
</dbReference>
<proteinExistence type="predicted"/>
<dbReference type="InterPro" id="IPR013655">
    <property type="entry name" value="PAS_fold_3"/>
</dbReference>
<comment type="cofactor">
    <cofactor evidence="1">
        <name>Mg(2+)</name>
        <dbReference type="ChEBI" id="CHEBI:18420"/>
    </cofactor>
</comment>
<protein>
    <recommendedName>
        <fullName evidence="2">cyclic-guanylate-specific phosphodiesterase</fullName>
        <ecNumber evidence="2">3.1.4.52</ecNumber>
    </recommendedName>
</protein>
<dbReference type="InterPro" id="IPR035919">
    <property type="entry name" value="EAL_sf"/>
</dbReference>
<evidence type="ECO:0000313" key="12">
    <source>
        <dbReference type="Proteomes" id="UP000019460"/>
    </source>
</evidence>
<dbReference type="FunFam" id="3.20.20.450:FF:000001">
    <property type="entry name" value="Cyclic di-GMP phosphodiesterase yahA"/>
    <property type="match status" value="1"/>
</dbReference>
<dbReference type="Pfam" id="PF00989">
    <property type="entry name" value="PAS"/>
    <property type="match status" value="1"/>
</dbReference>
<evidence type="ECO:0000256" key="4">
    <source>
        <dbReference type="ARBA" id="ARBA00051114"/>
    </source>
</evidence>
<dbReference type="GO" id="GO:0071732">
    <property type="term" value="P:cellular response to nitric oxide"/>
    <property type="evidence" value="ECO:0007669"/>
    <property type="project" value="UniProtKB-ARBA"/>
</dbReference>
<feature type="modified residue" description="4-aspartylphosphate" evidence="5">
    <location>
        <position position="191"/>
    </location>
</feature>
<dbReference type="InterPro" id="IPR052155">
    <property type="entry name" value="Biofilm_reg_signaling"/>
</dbReference>
<sequence length="1095" mass="122394">MRVLHVEDNPLDIDLTRRSLARNAPDIQVEEAPTRAVAITRLTNGEPFDLVLIDLRLPDGSGMDLLAWIRERRLDLAVVMLTGAGDQEAAIAALQAGADDYLAKSTATLDRLPAILRDARQRFSEAHALRSSPLKVLYAEHSRADTDLTRRHLARFAPHIQLTLAANAEAALAMLPSAPGIPPAFDALLIDYRLPGFNALEALKILRTERGLDIPVVLVTGQGSEEIAARAMHLGANDYLSKHSGYLHKLPATLEKVVSQTRLMREQANLRSALQRLDMVLAASPAVLYTRRLDLPGMPVTWMSENVSRLGCDTAAAMAADWWASHLHPEDRQAVQERLHALAETERVVQDYRLRDELGHVRWIHDELRLTVRGDDGRLEATGAWSDVTETKQAELLRNTRLSVMNALMDNRPLADILETIAKRLESMNEDGHVFIRVEKEELLGPRESGESRGARFSPVPSDASSRLTRLDIAASAPDCGGERPIPGWRIELMAGCGGRLGELGVEYDQPRPASQHECELILEFACLARLAISRVEADAKLREAAAVFESAHEGVIVTDLDSNIIRVNPAYTQITGYSAEEVRDQTPRILQSGHQDITFYRTLWTSLKTVGHWQGEIWNRRKNGELYPQLLSISTVYDPQGAPSHYVGVMTDISQLKQSEARLEHLVHFDPLTNLPNRRLLLSRVQHAIEQAGRKRKRVALLFIDLDRFKHVNDSLGHPVGDELLVALTERLRTRLREEDTLGRLGGDEFLVLLENLDRPEDAGKVARILLELLEEPFWLPSGPTLFIGASIGISLFPDDGDSVTELVKHADVAMYQAKEHGRNTYSFYTPTLTIAANERLELDARLRRALTNDEFVLHYQPQFDSMTGMLIGCEALLRWHSPEDGLVPPDRFIPLAEETGLIVPLGDWVLQTACAQHKRWLDSGLPDMVVAVNLSARQLQQHDLAERVAAILDNTGLPADRLKLELTESMIMLEGDRAIERLLALKALGLKLSIDDFGTGYSSLAYLKRFPIDELKIDRGFVRDIPHDRNDMEIAATIIAMARNLNLRVMAEGVETHQQMEFLTRQGCHGCQGYLLGHPLTAEEFLEQLLRRD</sequence>
<gene>
    <name evidence="11" type="ORF">D779_1400</name>
</gene>
<evidence type="ECO:0000259" key="6">
    <source>
        <dbReference type="PROSITE" id="PS50110"/>
    </source>
</evidence>
<dbReference type="InterPro" id="IPR043128">
    <property type="entry name" value="Rev_trsase/Diguanyl_cyclase"/>
</dbReference>
<evidence type="ECO:0000256" key="1">
    <source>
        <dbReference type="ARBA" id="ARBA00001946"/>
    </source>
</evidence>
<feature type="domain" description="PAC" evidence="8">
    <location>
        <begin position="614"/>
        <end position="666"/>
    </location>
</feature>
<dbReference type="EMBL" id="AONC01000026">
    <property type="protein sequence ID" value="EXJ15436.1"/>
    <property type="molecule type" value="Genomic_DNA"/>
</dbReference>
<dbReference type="Gene3D" id="3.40.50.2300">
    <property type="match status" value="2"/>
</dbReference>
<organism evidence="11 12">
    <name type="scientific">Imhoffiella purpurea</name>
    <dbReference type="NCBI Taxonomy" id="1249627"/>
    <lineage>
        <taxon>Bacteria</taxon>
        <taxon>Pseudomonadati</taxon>
        <taxon>Pseudomonadota</taxon>
        <taxon>Gammaproteobacteria</taxon>
        <taxon>Chromatiales</taxon>
        <taxon>Chromatiaceae</taxon>
        <taxon>Imhoffiella</taxon>
    </lineage>
</organism>
<dbReference type="NCBIfam" id="TIGR00254">
    <property type="entry name" value="GGDEF"/>
    <property type="match status" value="1"/>
</dbReference>
<dbReference type="InterPro" id="IPR001633">
    <property type="entry name" value="EAL_dom"/>
</dbReference>
<feature type="domain" description="EAL" evidence="9">
    <location>
        <begin position="841"/>
        <end position="1095"/>
    </location>
</feature>
<dbReference type="InterPro" id="IPR035965">
    <property type="entry name" value="PAS-like_dom_sf"/>
</dbReference>
<feature type="modified residue" description="4-aspartylphosphate" evidence="5">
    <location>
        <position position="54"/>
    </location>
</feature>
<dbReference type="CDD" id="cd01948">
    <property type="entry name" value="EAL"/>
    <property type="match status" value="1"/>
</dbReference>
<dbReference type="InterPro" id="IPR001789">
    <property type="entry name" value="Sig_transdc_resp-reg_receiver"/>
</dbReference>
<dbReference type="CDD" id="cd00156">
    <property type="entry name" value="REC"/>
    <property type="match status" value="2"/>
</dbReference>
<dbReference type="InterPro" id="IPR001610">
    <property type="entry name" value="PAC"/>
</dbReference>
<dbReference type="InterPro" id="IPR000160">
    <property type="entry name" value="GGDEF_dom"/>
</dbReference>
<dbReference type="Pfam" id="PF00990">
    <property type="entry name" value="GGDEF"/>
    <property type="match status" value="1"/>
</dbReference>
<dbReference type="InterPro" id="IPR000700">
    <property type="entry name" value="PAS-assoc_C"/>
</dbReference>
<dbReference type="Gene3D" id="3.30.70.270">
    <property type="match status" value="1"/>
</dbReference>
<evidence type="ECO:0000256" key="5">
    <source>
        <dbReference type="PROSITE-ProRule" id="PRU00169"/>
    </source>
</evidence>
<dbReference type="SMART" id="SM00086">
    <property type="entry name" value="PAC"/>
    <property type="match status" value="2"/>
</dbReference>
<comment type="caution">
    <text evidence="11">The sequence shown here is derived from an EMBL/GenBank/DDBJ whole genome shotgun (WGS) entry which is preliminary data.</text>
</comment>
<reference evidence="11 12" key="1">
    <citation type="submission" date="2012-11" db="EMBL/GenBank/DDBJ databases">
        <title>Genome assembly of Thiorhodococcus sp. AK35.</title>
        <authorList>
            <person name="Nupur N."/>
            <person name="Khatri I."/>
            <person name="Subramanian S."/>
            <person name="Pinnaka A."/>
        </authorList>
    </citation>
    <scope>NUCLEOTIDE SEQUENCE [LARGE SCALE GENOMIC DNA]</scope>
    <source>
        <strain evidence="11 12">AK35</strain>
    </source>
</reference>
<keyword evidence="12" id="KW-1185">Reference proteome</keyword>
<evidence type="ECO:0000259" key="8">
    <source>
        <dbReference type="PROSITE" id="PS50113"/>
    </source>
</evidence>
<dbReference type="InterPro" id="IPR013767">
    <property type="entry name" value="PAS_fold"/>
</dbReference>
<dbReference type="PROSITE" id="PS50883">
    <property type="entry name" value="EAL"/>
    <property type="match status" value="1"/>
</dbReference>
<dbReference type="PROSITE" id="PS50113">
    <property type="entry name" value="PAC"/>
    <property type="match status" value="1"/>
</dbReference>
<dbReference type="RefSeq" id="WP_043752847.1">
    <property type="nucleotide sequence ID" value="NZ_AONC01000026.1"/>
</dbReference>
<name>W9VEM8_9GAMM</name>
<dbReference type="SMART" id="SM00448">
    <property type="entry name" value="REC"/>
    <property type="match status" value="2"/>
</dbReference>
<dbReference type="InterPro" id="IPR011006">
    <property type="entry name" value="CheY-like_superfamily"/>
</dbReference>
<dbReference type="OrthoDB" id="8553030at2"/>
<feature type="domain" description="Response regulatory" evidence="6">
    <location>
        <begin position="135"/>
        <end position="257"/>
    </location>
</feature>
<evidence type="ECO:0000259" key="9">
    <source>
        <dbReference type="PROSITE" id="PS50883"/>
    </source>
</evidence>
<dbReference type="PANTHER" id="PTHR44757">
    <property type="entry name" value="DIGUANYLATE CYCLASE DGCP"/>
    <property type="match status" value="1"/>
</dbReference>
<evidence type="ECO:0000259" key="7">
    <source>
        <dbReference type="PROSITE" id="PS50112"/>
    </source>
</evidence>
<dbReference type="eggNOG" id="COG5001">
    <property type="taxonomic scope" value="Bacteria"/>
</dbReference>
<comment type="catalytic activity">
    <reaction evidence="4">
        <text>3',3'-c-di-GMP + H2O = 5'-phosphoguanylyl(3'-&gt;5')guanosine + H(+)</text>
        <dbReference type="Rhea" id="RHEA:24902"/>
        <dbReference type="ChEBI" id="CHEBI:15377"/>
        <dbReference type="ChEBI" id="CHEBI:15378"/>
        <dbReference type="ChEBI" id="CHEBI:58754"/>
        <dbReference type="ChEBI" id="CHEBI:58805"/>
        <dbReference type="EC" id="3.1.4.52"/>
    </reaction>
    <physiologicalReaction direction="left-to-right" evidence="4">
        <dbReference type="Rhea" id="RHEA:24903"/>
    </physiologicalReaction>
</comment>
<dbReference type="GO" id="GO:0000160">
    <property type="term" value="P:phosphorelay signal transduction system"/>
    <property type="evidence" value="ECO:0007669"/>
    <property type="project" value="InterPro"/>
</dbReference>
<dbReference type="FunFam" id="3.30.70.270:FF:000001">
    <property type="entry name" value="Diguanylate cyclase domain protein"/>
    <property type="match status" value="1"/>
</dbReference>
<dbReference type="PATRIC" id="fig|1249627.3.peg.1849"/>
<dbReference type="EC" id="3.1.4.52" evidence="2"/>
<dbReference type="Gene3D" id="3.30.450.20">
    <property type="entry name" value="PAS domain"/>
    <property type="match status" value="2"/>
</dbReference>
<dbReference type="InterPro" id="IPR029787">
    <property type="entry name" value="Nucleotide_cyclase"/>
</dbReference>
<dbReference type="Proteomes" id="UP000019460">
    <property type="component" value="Unassembled WGS sequence"/>
</dbReference>
<evidence type="ECO:0000256" key="3">
    <source>
        <dbReference type="ARBA" id="ARBA00022636"/>
    </source>
</evidence>
<dbReference type="PANTHER" id="PTHR44757:SF2">
    <property type="entry name" value="BIOFILM ARCHITECTURE MAINTENANCE PROTEIN MBAA"/>
    <property type="match status" value="1"/>
</dbReference>
<dbReference type="SMART" id="SM00267">
    <property type="entry name" value="GGDEF"/>
    <property type="match status" value="1"/>
</dbReference>
<dbReference type="PROSITE" id="PS50112">
    <property type="entry name" value="PAS"/>
    <property type="match status" value="1"/>
</dbReference>
<dbReference type="SUPFAM" id="SSF55785">
    <property type="entry name" value="PYP-like sensor domain (PAS domain)"/>
    <property type="match status" value="2"/>
</dbReference>
<feature type="domain" description="GGDEF" evidence="10">
    <location>
        <begin position="698"/>
        <end position="832"/>
    </location>
</feature>
<dbReference type="CDD" id="cd01949">
    <property type="entry name" value="GGDEF"/>
    <property type="match status" value="1"/>
</dbReference>
<accession>W9VEM8</accession>
<dbReference type="NCBIfam" id="TIGR00229">
    <property type="entry name" value="sensory_box"/>
    <property type="match status" value="1"/>
</dbReference>